<evidence type="ECO:0000256" key="1">
    <source>
        <dbReference type="SAM" id="MobiDB-lite"/>
    </source>
</evidence>
<protein>
    <submittedName>
        <fullName evidence="2">Uncharacterized protein</fullName>
    </submittedName>
</protein>
<dbReference type="Proteomes" id="UP001151760">
    <property type="component" value="Unassembled WGS sequence"/>
</dbReference>
<proteinExistence type="predicted"/>
<organism evidence="2 3">
    <name type="scientific">Tanacetum coccineum</name>
    <dbReference type="NCBI Taxonomy" id="301880"/>
    <lineage>
        <taxon>Eukaryota</taxon>
        <taxon>Viridiplantae</taxon>
        <taxon>Streptophyta</taxon>
        <taxon>Embryophyta</taxon>
        <taxon>Tracheophyta</taxon>
        <taxon>Spermatophyta</taxon>
        <taxon>Magnoliopsida</taxon>
        <taxon>eudicotyledons</taxon>
        <taxon>Gunneridae</taxon>
        <taxon>Pentapetalae</taxon>
        <taxon>asterids</taxon>
        <taxon>campanulids</taxon>
        <taxon>Asterales</taxon>
        <taxon>Asteraceae</taxon>
        <taxon>Asteroideae</taxon>
        <taxon>Anthemideae</taxon>
        <taxon>Anthemidinae</taxon>
        <taxon>Tanacetum</taxon>
    </lineage>
</organism>
<gene>
    <name evidence="2" type="ORF">Tco_0878237</name>
</gene>
<reference evidence="2" key="2">
    <citation type="submission" date="2022-01" db="EMBL/GenBank/DDBJ databases">
        <authorList>
            <person name="Yamashiro T."/>
            <person name="Shiraishi A."/>
            <person name="Satake H."/>
            <person name="Nakayama K."/>
        </authorList>
    </citation>
    <scope>NUCLEOTIDE SEQUENCE</scope>
</reference>
<evidence type="ECO:0000313" key="2">
    <source>
        <dbReference type="EMBL" id="GJT19531.1"/>
    </source>
</evidence>
<name>A0ABQ5C027_9ASTR</name>
<feature type="region of interest" description="Disordered" evidence="1">
    <location>
        <begin position="44"/>
        <end position="72"/>
    </location>
</feature>
<reference evidence="2" key="1">
    <citation type="journal article" date="2022" name="Int. J. Mol. Sci.">
        <title>Draft Genome of Tanacetum Coccineum: Genomic Comparison of Closely Related Tanacetum-Family Plants.</title>
        <authorList>
            <person name="Yamashiro T."/>
            <person name="Shiraishi A."/>
            <person name="Nakayama K."/>
            <person name="Satake H."/>
        </authorList>
    </citation>
    <scope>NUCLEOTIDE SEQUENCE</scope>
</reference>
<sequence>MRIKRRDSEQRMRHKLLPKDLRIHAYERSSKVKLHIKIQQLVAHNNGDGGNRKNMAAEYADKPVTAHNLQPH</sequence>
<comment type="caution">
    <text evidence="2">The sequence shown here is derived from an EMBL/GenBank/DDBJ whole genome shotgun (WGS) entry which is preliminary data.</text>
</comment>
<keyword evidence="3" id="KW-1185">Reference proteome</keyword>
<evidence type="ECO:0000313" key="3">
    <source>
        <dbReference type="Proteomes" id="UP001151760"/>
    </source>
</evidence>
<dbReference type="EMBL" id="BQNB010013724">
    <property type="protein sequence ID" value="GJT19531.1"/>
    <property type="molecule type" value="Genomic_DNA"/>
</dbReference>
<accession>A0ABQ5C027</accession>